<keyword evidence="6 7" id="KW-0472">Membrane</keyword>
<dbReference type="EMBL" id="REFW01000002">
    <property type="protein sequence ID" value="RMB60228.1"/>
    <property type="molecule type" value="Genomic_DNA"/>
</dbReference>
<feature type="transmembrane region" description="Helical" evidence="7">
    <location>
        <begin position="222"/>
        <end position="239"/>
    </location>
</feature>
<feature type="transmembrane region" description="Helical" evidence="7">
    <location>
        <begin position="274"/>
        <end position="298"/>
    </location>
</feature>
<dbReference type="SUPFAM" id="SSF161098">
    <property type="entry name" value="MetI-like"/>
    <property type="match status" value="1"/>
</dbReference>
<evidence type="ECO:0000256" key="7">
    <source>
        <dbReference type="RuleBase" id="RU363032"/>
    </source>
</evidence>
<keyword evidence="10" id="KW-1185">Reference proteome</keyword>
<feature type="transmembrane region" description="Helical" evidence="7">
    <location>
        <begin position="21"/>
        <end position="47"/>
    </location>
</feature>
<comment type="caution">
    <text evidence="9">The sequence shown here is derived from an EMBL/GenBank/DDBJ whole genome shotgun (WGS) entry which is preliminary data.</text>
</comment>
<dbReference type="Proteomes" id="UP000275256">
    <property type="component" value="Unassembled WGS sequence"/>
</dbReference>
<evidence type="ECO:0000256" key="3">
    <source>
        <dbReference type="ARBA" id="ARBA00022475"/>
    </source>
</evidence>
<keyword evidence="4 7" id="KW-0812">Transmembrane</keyword>
<keyword evidence="2 7" id="KW-0813">Transport</keyword>
<dbReference type="PANTHER" id="PTHR43005:SF1">
    <property type="entry name" value="SPERMIDINE_PUTRESCINE TRANSPORT SYSTEM PERMEASE PROTEIN"/>
    <property type="match status" value="1"/>
</dbReference>
<evidence type="ECO:0000256" key="1">
    <source>
        <dbReference type="ARBA" id="ARBA00004651"/>
    </source>
</evidence>
<feature type="transmembrane region" description="Helical" evidence="7">
    <location>
        <begin position="121"/>
        <end position="141"/>
    </location>
</feature>
<dbReference type="RefSeq" id="WP_121901708.1">
    <property type="nucleotide sequence ID" value="NZ_REFW01000002.1"/>
</dbReference>
<sequence length="305" mass="33902">MSHVIENSVRRRPHGMRASAARVLFILPVLAFLLLVFGYPIAFNIWLTFQSYDLKSMITGVSEFVGFANIVSAVTDPNFGTALLNTLFFTLASLFVQFIIGLALALFFYNNFPLSRTIRAMLVLPWLVPSIVATTAWRFIFKDPSGFLNQLLGVFGVAPVHWLTSNDTALVSIIIINIWIGIAFNLVLLHSGLQSIPTEQYEAAAIDCAGYWKRFWYITMPALRPVIAVLLVLGFVYTLKQFDLVWTLTKGGPGNSSQLLSTWSYSLSFQSNKFGQGAAVADVLFLLSGLIIIGYTYVQRKHANA</sequence>
<evidence type="ECO:0000256" key="4">
    <source>
        <dbReference type="ARBA" id="ARBA00022692"/>
    </source>
</evidence>
<evidence type="ECO:0000256" key="6">
    <source>
        <dbReference type="ARBA" id="ARBA00023136"/>
    </source>
</evidence>
<organism evidence="9 10">
    <name type="scientific">Tessaracoccus antarcticus</name>
    <dbReference type="NCBI Taxonomy" id="2479848"/>
    <lineage>
        <taxon>Bacteria</taxon>
        <taxon>Bacillati</taxon>
        <taxon>Actinomycetota</taxon>
        <taxon>Actinomycetes</taxon>
        <taxon>Propionibacteriales</taxon>
        <taxon>Propionibacteriaceae</taxon>
        <taxon>Tessaracoccus</taxon>
    </lineage>
</organism>
<evidence type="ECO:0000313" key="9">
    <source>
        <dbReference type="EMBL" id="RMB60228.1"/>
    </source>
</evidence>
<gene>
    <name evidence="9" type="ORF">EAX62_11150</name>
</gene>
<dbReference type="Gene3D" id="1.10.3720.10">
    <property type="entry name" value="MetI-like"/>
    <property type="match status" value="1"/>
</dbReference>
<dbReference type="PROSITE" id="PS50928">
    <property type="entry name" value="ABC_TM1"/>
    <property type="match status" value="1"/>
</dbReference>
<evidence type="ECO:0000259" key="8">
    <source>
        <dbReference type="PROSITE" id="PS50928"/>
    </source>
</evidence>
<comment type="subcellular location">
    <subcellularLocation>
        <location evidence="1 7">Cell membrane</location>
        <topology evidence="1 7">Multi-pass membrane protein</topology>
    </subcellularLocation>
</comment>
<dbReference type="PANTHER" id="PTHR43005">
    <property type="entry name" value="BLR7065 PROTEIN"/>
    <property type="match status" value="1"/>
</dbReference>
<keyword evidence="3" id="KW-1003">Cell membrane</keyword>
<feature type="domain" description="ABC transmembrane type-1" evidence="8">
    <location>
        <begin position="83"/>
        <end position="295"/>
    </location>
</feature>
<protein>
    <submittedName>
        <fullName evidence="9">Sugar ABC transporter permease</fullName>
    </submittedName>
</protein>
<dbReference type="OrthoDB" id="9804439at2"/>
<name>A0A3M0G6T6_9ACTN</name>
<evidence type="ECO:0000313" key="10">
    <source>
        <dbReference type="Proteomes" id="UP000275256"/>
    </source>
</evidence>
<feature type="transmembrane region" description="Helical" evidence="7">
    <location>
        <begin position="87"/>
        <end position="109"/>
    </location>
</feature>
<dbReference type="InterPro" id="IPR000515">
    <property type="entry name" value="MetI-like"/>
</dbReference>
<dbReference type="InterPro" id="IPR035906">
    <property type="entry name" value="MetI-like_sf"/>
</dbReference>
<dbReference type="Pfam" id="PF00528">
    <property type="entry name" value="BPD_transp_1"/>
    <property type="match status" value="1"/>
</dbReference>
<dbReference type="GO" id="GO:0005886">
    <property type="term" value="C:plasma membrane"/>
    <property type="evidence" value="ECO:0007669"/>
    <property type="project" value="UniProtKB-SubCell"/>
</dbReference>
<dbReference type="GO" id="GO:0055085">
    <property type="term" value="P:transmembrane transport"/>
    <property type="evidence" value="ECO:0007669"/>
    <property type="project" value="InterPro"/>
</dbReference>
<reference evidence="9 10" key="1">
    <citation type="submission" date="2018-10" db="EMBL/GenBank/DDBJ databases">
        <title>Tessaracoccus antarcticuss sp. nov., isolated from sediment.</title>
        <authorList>
            <person name="Zhou L.Y."/>
            <person name="Du Z.J."/>
        </authorList>
    </citation>
    <scope>NUCLEOTIDE SEQUENCE [LARGE SCALE GENOMIC DNA]</scope>
    <source>
        <strain evidence="9 10">JDX10</strain>
    </source>
</reference>
<comment type="similarity">
    <text evidence="7">Belongs to the binding-protein-dependent transport system permease family.</text>
</comment>
<keyword evidence="5 7" id="KW-1133">Transmembrane helix</keyword>
<dbReference type="CDD" id="cd06261">
    <property type="entry name" value="TM_PBP2"/>
    <property type="match status" value="1"/>
</dbReference>
<proteinExistence type="inferred from homology"/>
<dbReference type="AlphaFoldDB" id="A0A3M0G6T6"/>
<evidence type="ECO:0000256" key="2">
    <source>
        <dbReference type="ARBA" id="ARBA00022448"/>
    </source>
</evidence>
<evidence type="ECO:0000256" key="5">
    <source>
        <dbReference type="ARBA" id="ARBA00022989"/>
    </source>
</evidence>
<feature type="transmembrane region" description="Helical" evidence="7">
    <location>
        <begin position="169"/>
        <end position="189"/>
    </location>
</feature>
<accession>A0A3M0G6T6</accession>